<reference evidence="2" key="1">
    <citation type="submission" date="2018-04" db="EMBL/GenBank/DDBJ databases">
        <title>Whole genome sequencing of Hypsizygus marmoreus.</title>
        <authorList>
            <person name="Choi I.-G."/>
            <person name="Min B."/>
            <person name="Kim J.-G."/>
            <person name="Kim S."/>
            <person name="Oh Y.-L."/>
            <person name="Kong W.-S."/>
            <person name="Park H."/>
            <person name="Jeong J."/>
            <person name="Song E.-S."/>
        </authorList>
    </citation>
    <scope>NUCLEOTIDE SEQUENCE [LARGE SCALE GENOMIC DNA]</scope>
    <source>
        <strain evidence="2">51987-8</strain>
    </source>
</reference>
<evidence type="ECO:0000313" key="3">
    <source>
        <dbReference type="Proteomes" id="UP000076154"/>
    </source>
</evidence>
<comment type="caution">
    <text evidence="2">The sequence shown here is derived from an EMBL/GenBank/DDBJ whole genome shotgun (WGS) entry which is preliminary data.</text>
</comment>
<keyword evidence="3" id="KW-1185">Reference proteome</keyword>
<proteinExistence type="predicted"/>
<feature type="compositionally biased region" description="Basic and acidic residues" evidence="1">
    <location>
        <begin position="1"/>
        <end position="17"/>
    </location>
</feature>
<accession>A0A369K1N0</accession>
<dbReference type="EMBL" id="LUEZ02000040">
    <property type="protein sequence ID" value="RDB25763.1"/>
    <property type="molecule type" value="Genomic_DNA"/>
</dbReference>
<protein>
    <submittedName>
        <fullName evidence="2">Uncharacterized protein</fullName>
    </submittedName>
</protein>
<dbReference type="AlphaFoldDB" id="A0A369K1N0"/>
<dbReference type="Proteomes" id="UP000076154">
    <property type="component" value="Unassembled WGS sequence"/>
</dbReference>
<sequence length="76" mass="8435">MLKHSDLDSPGRIDEAPSRSGMTQISRHLPEIMSIYLSSSLTSNMPLASFGDSAVGSWFVSLGRLLDYSLFDEREQ</sequence>
<evidence type="ECO:0000313" key="2">
    <source>
        <dbReference type="EMBL" id="RDB25763.1"/>
    </source>
</evidence>
<gene>
    <name evidence="2" type="ORF">Hypma_006457</name>
</gene>
<feature type="region of interest" description="Disordered" evidence="1">
    <location>
        <begin position="1"/>
        <end position="25"/>
    </location>
</feature>
<evidence type="ECO:0000256" key="1">
    <source>
        <dbReference type="SAM" id="MobiDB-lite"/>
    </source>
</evidence>
<dbReference type="InParanoid" id="A0A369K1N0"/>
<organism evidence="2 3">
    <name type="scientific">Hypsizygus marmoreus</name>
    <name type="common">White beech mushroom</name>
    <name type="synonym">Agaricus marmoreus</name>
    <dbReference type="NCBI Taxonomy" id="39966"/>
    <lineage>
        <taxon>Eukaryota</taxon>
        <taxon>Fungi</taxon>
        <taxon>Dikarya</taxon>
        <taxon>Basidiomycota</taxon>
        <taxon>Agaricomycotina</taxon>
        <taxon>Agaricomycetes</taxon>
        <taxon>Agaricomycetidae</taxon>
        <taxon>Agaricales</taxon>
        <taxon>Tricholomatineae</taxon>
        <taxon>Lyophyllaceae</taxon>
        <taxon>Hypsizygus</taxon>
    </lineage>
</organism>
<name>A0A369K1N0_HYPMA</name>